<dbReference type="AlphaFoldDB" id="A0A6J4QA45"/>
<dbReference type="EMBL" id="CADCVD010000038">
    <property type="protein sequence ID" value="CAA9436062.1"/>
    <property type="molecule type" value="Genomic_DNA"/>
</dbReference>
<accession>A0A6J4QA45</accession>
<evidence type="ECO:0000313" key="1">
    <source>
        <dbReference type="EMBL" id="CAA9436062.1"/>
    </source>
</evidence>
<sequence length="63" mass="6927">MHIGQMSYMSDTLNGLQFCVDRLDRAGTITPPPPKSPARLFFLEVSLEGVAFLPLEQGFGEIS</sequence>
<reference evidence="1" key="1">
    <citation type="submission" date="2020-02" db="EMBL/GenBank/DDBJ databases">
        <authorList>
            <person name="Meier V. D."/>
        </authorList>
    </citation>
    <scope>NUCLEOTIDE SEQUENCE</scope>
    <source>
        <strain evidence="1">AVDCRST_MAG37</strain>
    </source>
</reference>
<proteinExistence type="predicted"/>
<name>A0A6J4QA45_9ACTN</name>
<protein>
    <submittedName>
        <fullName evidence="1">Uncharacterized protein</fullName>
    </submittedName>
</protein>
<organism evidence="1">
    <name type="scientific">uncultured Rubrobacteraceae bacterium</name>
    <dbReference type="NCBI Taxonomy" id="349277"/>
    <lineage>
        <taxon>Bacteria</taxon>
        <taxon>Bacillati</taxon>
        <taxon>Actinomycetota</taxon>
        <taxon>Rubrobacteria</taxon>
        <taxon>Rubrobacterales</taxon>
        <taxon>Rubrobacteraceae</taxon>
        <taxon>environmental samples</taxon>
    </lineage>
</organism>
<gene>
    <name evidence="1" type="ORF">AVDCRST_MAG37-973</name>
</gene>